<dbReference type="RefSeq" id="WP_249972836.1">
    <property type="nucleotide sequence ID" value="NZ_JAMFLZ010000003.1"/>
</dbReference>
<dbReference type="EMBL" id="JAMFLZ010000003">
    <property type="protein sequence ID" value="MCL6295082.1"/>
    <property type="molecule type" value="Genomic_DNA"/>
</dbReference>
<feature type="transmembrane region" description="Helical" evidence="1">
    <location>
        <begin position="121"/>
        <end position="143"/>
    </location>
</feature>
<evidence type="ECO:0000313" key="2">
    <source>
        <dbReference type="EMBL" id="MCL6295082.1"/>
    </source>
</evidence>
<proteinExistence type="predicted"/>
<evidence type="ECO:0000256" key="1">
    <source>
        <dbReference type="SAM" id="Phobius"/>
    </source>
</evidence>
<gene>
    <name evidence="2" type="ORF">M3P09_08760</name>
</gene>
<organism evidence="2 3">
    <name type="scientific">Jejuia spongiicola</name>
    <dbReference type="NCBI Taxonomy" id="2942207"/>
    <lineage>
        <taxon>Bacteria</taxon>
        <taxon>Pseudomonadati</taxon>
        <taxon>Bacteroidota</taxon>
        <taxon>Flavobacteriia</taxon>
        <taxon>Flavobacteriales</taxon>
        <taxon>Flavobacteriaceae</taxon>
        <taxon>Jejuia</taxon>
    </lineage>
</organism>
<comment type="caution">
    <text evidence="2">The sequence shown here is derived from an EMBL/GenBank/DDBJ whole genome shotgun (WGS) entry which is preliminary data.</text>
</comment>
<evidence type="ECO:0000313" key="3">
    <source>
        <dbReference type="Proteomes" id="UP001165381"/>
    </source>
</evidence>
<reference evidence="2" key="1">
    <citation type="submission" date="2022-05" db="EMBL/GenBank/DDBJ databases">
        <authorList>
            <person name="Park J.-S."/>
        </authorList>
    </citation>
    <scope>NUCLEOTIDE SEQUENCE</scope>
    <source>
        <strain evidence="2">2012CJ34-3</strain>
    </source>
</reference>
<name>A0ABT0QDM6_9FLAO</name>
<feature type="transmembrane region" description="Helical" evidence="1">
    <location>
        <begin position="63"/>
        <end position="81"/>
    </location>
</feature>
<keyword evidence="1" id="KW-0472">Membrane</keyword>
<protein>
    <recommendedName>
        <fullName evidence="4">DUF308 domain-containing protein</fullName>
    </recommendedName>
</protein>
<feature type="transmembrane region" description="Helical" evidence="1">
    <location>
        <begin position="34"/>
        <end position="51"/>
    </location>
</feature>
<feature type="transmembrane region" description="Helical" evidence="1">
    <location>
        <begin position="149"/>
        <end position="168"/>
    </location>
</feature>
<accession>A0ABT0QDM6</accession>
<evidence type="ECO:0008006" key="4">
    <source>
        <dbReference type="Google" id="ProtNLM"/>
    </source>
</evidence>
<sequence>MKKLGDLILVGTCLILAGITIIIAESVGVNKAKIFVPILFFISGIYTLKHSRSNKDIEITSKFEFLKGVGLIIFATVIFFSDSLINFLMYVAYFILMYGLLEIIFPFTVLNSKNKITRKTLVFRIVAGFAVSIGAIILLVTTYSSEYKGLMIAGFLTILIGISNIIYATRLKSQTAN</sequence>
<dbReference type="Proteomes" id="UP001165381">
    <property type="component" value="Unassembled WGS sequence"/>
</dbReference>
<keyword evidence="1" id="KW-1133">Transmembrane helix</keyword>
<feature type="transmembrane region" description="Helical" evidence="1">
    <location>
        <begin position="87"/>
        <end position="109"/>
    </location>
</feature>
<keyword evidence="1" id="KW-0812">Transmembrane</keyword>
<keyword evidence="3" id="KW-1185">Reference proteome</keyword>